<dbReference type="EMBL" id="OZ034833">
    <property type="protein sequence ID" value="CAL1674873.1"/>
    <property type="molecule type" value="Genomic_DNA"/>
</dbReference>
<dbReference type="Proteomes" id="UP001497644">
    <property type="component" value="Chromosome 10"/>
</dbReference>
<dbReference type="AlphaFoldDB" id="A0AAV2N4S6"/>
<protein>
    <submittedName>
        <fullName evidence="1">Uncharacterized protein</fullName>
    </submittedName>
</protein>
<evidence type="ECO:0000313" key="1">
    <source>
        <dbReference type="EMBL" id="CAL1674873.1"/>
    </source>
</evidence>
<organism evidence="1 2">
    <name type="scientific">Lasius platythorax</name>
    <dbReference type="NCBI Taxonomy" id="488582"/>
    <lineage>
        <taxon>Eukaryota</taxon>
        <taxon>Metazoa</taxon>
        <taxon>Ecdysozoa</taxon>
        <taxon>Arthropoda</taxon>
        <taxon>Hexapoda</taxon>
        <taxon>Insecta</taxon>
        <taxon>Pterygota</taxon>
        <taxon>Neoptera</taxon>
        <taxon>Endopterygota</taxon>
        <taxon>Hymenoptera</taxon>
        <taxon>Apocrita</taxon>
        <taxon>Aculeata</taxon>
        <taxon>Formicoidea</taxon>
        <taxon>Formicidae</taxon>
        <taxon>Formicinae</taxon>
        <taxon>Lasius</taxon>
        <taxon>Lasius</taxon>
    </lineage>
</organism>
<keyword evidence="2" id="KW-1185">Reference proteome</keyword>
<sequence length="74" mass="8306">MAAVHHLYERTGDVIRLADVLKVVLSRHVDENEWRFPPVFTQSSANGNFTIFQRLRILTAANLEISTATNSPGI</sequence>
<name>A0AAV2N4S6_9HYME</name>
<gene>
    <name evidence="1" type="ORF">LPLAT_LOCUS1401</name>
</gene>
<reference evidence="1" key="1">
    <citation type="submission" date="2024-04" db="EMBL/GenBank/DDBJ databases">
        <authorList>
            <consortium name="Molecular Ecology Group"/>
        </authorList>
    </citation>
    <scope>NUCLEOTIDE SEQUENCE</scope>
</reference>
<evidence type="ECO:0000313" key="2">
    <source>
        <dbReference type="Proteomes" id="UP001497644"/>
    </source>
</evidence>
<accession>A0AAV2N4S6</accession>
<proteinExistence type="predicted"/>